<evidence type="ECO:0000256" key="1">
    <source>
        <dbReference type="SAM" id="SignalP"/>
    </source>
</evidence>
<dbReference type="RefSeq" id="WP_106522335.1">
    <property type="nucleotide sequence ID" value="NZ_PYGD01000002.1"/>
</dbReference>
<dbReference type="Gene3D" id="2.60.120.200">
    <property type="match status" value="1"/>
</dbReference>
<keyword evidence="3" id="KW-1185">Reference proteome</keyword>
<organism evidence="2 3">
    <name type="scientific">Taibaiella chishuiensis</name>
    <dbReference type="NCBI Taxonomy" id="1434707"/>
    <lineage>
        <taxon>Bacteria</taxon>
        <taxon>Pseudomonadati</taxon>
        <taxon>Bacteroidota</taxon>
        <taxon>Chitinophagia</taxon>
        <taxon>Chitinophagales</taxon>
        <taxon>Chitinophagaceae</taxon>
        <taxon>Taibaiella</taxon>
    </lineage>
</organism>
<dbReference type="Pfam" id="PF13585">
    <property type="entry name" value="CHU_C"/>
    <property type="match status" value="1"/>
</dbReference>
<dbReference type="AlphaFoldDB" id="A0A2P8D7Y6"/>
<evidence type="ECO:0000313" key="2">
    <source>
        <dbReference type="EMBL" id="PSK93322.1"/>
    </source>
</evidence>
<reference evidence="2 3" key="1">
    <citation type="submission" date="2018-03" db="EMBL/GenBank/DDBJ databases">
        <title>Genomic Encyclopedia of Type Strains, Phase III (KMG-III): the genomes of soil and plant-associated and newly described type strains.</title>
        <authorList>
            <person name="Whitman W."/>
        </authorList>
    </citation>
    <scope>NUCLEOTIDE SEQUENCE [LARGE SCALE GENOMIC DNA]</scope>
    <source>
        <strain evidence="2 3">CGMCC 1.12700</strain>
    </source>
</reference>
<dbReference type="NCBIfam" id="TIGR04131">
    <property type="entry name" value="Bac_Flav_CTERM"/>
    <property type="match status" value="1"/>
</dbReference>
<keyword evidence="1" id="KW-0732">Signal</keyword>
<dbReference type="Proteomes" id="UP000240572">
    <property type="component" value="Unassembled WGS sequence"/>
</dbReference>
<dbReference type="OrthoDB" id="7794186at2"/>
<feature type="signal peptide" evidence="1">
    <location>
        <begin position="1"/>
        <end position="20"/>
    </location>
</feature>
<comment type="caution">
    <text evidence="2">The sequence shown here is derived from an EMBL/GenBank/DDBJ whole genome shotgun (WGS) entry which is preliminary data.</text>
</comment>
<dbReference type="EMBL" id="PYGD01000002">
    <property type="protein sequence ID" value="PSK93322.1"/>
    <property type="molecule type" value="Genomic_DNA"/>
</dbReference>
<evidence type="ECO:0000313" key="3">
    <source>
        <dbReference type="Proteomes" id="UP000240572"/>
    </source>
</evidence>
<sequence>MKRTFTLALFFLYTVLASQAQNTCNGVWGQLLVNQTFGQGNATDTWYGPLTTYAPGASTSTIFVGTAGPPGGVLVDNYSGLVKIPTASGQGGWVGTPDHTGNPNGLMFVINAPSTAATVFFEYVMDDLCPNTTLKLSVWILNTNSASLTTNPTYQYPNMTLNAIDAVTNTVLGSSASGNVPADEAWHQYSVVFNNGGSTSIKLQLVNNSVGSGYGNDLAIDDITVQPCVPESHIQPRLDTTICQNTQLHFNANVINSPYNPAAYQWQYSADNGATWLDQGPATGSTAYTFNTGSLLPGTYWIRFKTGPQGVIGNYNCVAVSDTSIIQVAEFPRDTLNVTRCLGEVYNFYGRYIGLPGTYDTLVRENPGDLCGTLVTLHLNITPLPGVLLSGTGSIDLCAGDTALLSVNNPTNGATYQWWRERSPIAGETGPQYRAASGGLYSVTASLQNCADTSLDLQVTERPLPHAAILYDAELRCTYDTLHFAAENPEDDGYYLWSPEKAFRTISGTENATAMGTFKRPEPVYLRVYSAYGCYATDSVMARVAPCCEALTPTAFSPNNDGLNDYFNPLLKPGQQIVTLRVFDRYGTLVYDNEDVRKGWNGTYKNGTPANAGVYMYACKYTCDDNKLYETKGDLTLIR</sequence>
<feature type="chain" id="PRO_5015158083" evidence="1">
    <location>
        <begin position="21"/>
        <end position="639"/>
    </location>
</feature>
<name>A0A2P8D7Y6_9BACT</name>
<gene>
    <name evidence="2" type="ORF">B0I18_102292</name>
</gene>
<accession>A0A2P8D7Y6</accession>
<proteinExistence type="predicted"/>
<protein>
    <submittedName>
        <fullName evidence="2">Gliding motility-associated-like protein</fullName>
    </submittedName>
</protein>
<dbReference type="InterPro" id="IPR026341">
    <property type="entry name" value="T9SS_type_B"/>
</dbReference>